<evidence type="ECO:0000259" key="2">
    <source>
        <dbReference type="Pfam" id="PF24758"/>
    </source>
</evidence>
<protein>
    <recommendedName>
        <fullName evidence="2">F-box/LRR-repeat protein 15/At3g58940/PEG3-like LRR domain-containing protein</fullName>
    </recommendedName>
</protein>
<dbReference type="InterPro" id="IPR055411">
    <property type="entry name" value="LRR_FXL15/At3g58940/PEG3-like"/>
</dbReference>
<keyword evidence="4" id="KW-1185">Reference proteome</keyword>
<feature type="region of interest" description="Disordered" evidence="1">
    <location>
        <begin position="485"/>
        <end position="504"/>
    </location>
</feature>
<sequence length="504" mass="54952">MLERWSGGYGQSRRSLDVGSRHVHCPQSYEMGSIRWGLRKFRGEKYEFPLQLNDSLLLDRKPNSSTTQLQSFVKFADNLLNVTLRKAISVQSLVVFCKRLDDARPVAAWISSALLLGIQRLDVHISSRLRHPSALLHSLNGSNLGALYLWVDLGPRPNPIPNGLVFSFPKLKVLAFHCTSFKLVNSVLSGCPVLEVLVVNCDPSCFQEERLLIRVPSLKVLWLRNTMNVIFCVLQLDSPGLLHFYHYGYMPVFYPAMKMRPISATPCSKSSGILRTSFFEETPPGPTGKEPRRDDTSSVAAEAAPSTTKNGASGAPTVAAAGETQYGPWMRAKMGTRPQLWLKKGDPSTHHKSNRVGGEVSGSRFASLADAEGDELNTDHVAPTAAQAFTSLTKGKGVFEAPVTSFQAGRGGATRTVNHGESSSTGNGGWQLVRNKNGKTGRVGSDNSVIRKGKKDVSTTVPIVKPNSTKGSAHMRAEDHNQTAGAQTNHHMNPLHGSISQNVF</sequence>
<evidence type="ECO:0000256" key="1">
    <source>
        <dbReference type="SAM" id="MobiDB-lite"/>
    </source>
</evidence>
<dbReference type="PANTHER" id="PTHR31900:SF34">
    <property type="entry name" value="EMB|CAB62440.1-RELATED"/>
    <property type="match status" value="1"/>
</dbReference>
<feature type="region of interest" description="Disordered" evidence="1">
    <location>
        <begin position="410"/>
        <end position="477"/>
    </location>
</feature>
<feature type="region of interest" description="Disordered" evidence="1">
    <location>
        <begin position="277"/>
        <end position="317"/>
    </location>
</feature>
<feature type="compositionally biased region" description="Polar residues" evidence="1">
    <location>
        <begin position="458"/>
        <end position="471"/>
    </location>
</feature>
<dbReference type="InterPro" id="IPR050232">
    <property type="entry name" value="FBL13/AtMIF1-like"/>
</dbReference>
<reference evidence="3" key="1">
    <citation type="submission" date="2019-12" db="EMBL/GenBank/DDBJ databases">
        <authorList>
            <person name="Scholes J."/>
        </authorList>
    </citation>
    <scope>NUCLEOTIDE SEQUENCE</scope>
</reference>
<dbReference type="Pfam" id="PF24758">
    <property type="entry name" value="LRR_At5g56370"/>
    <property type="match status" value="1"/>
</dbReference>
<accession>A0A9N7N987</accession>
<gene>
    <name evidence="3" type="ORF">SHERM_25103</name>
</gene>
<dbReference type="AlphaFoldDB" id="A0A9N7N987"/>
<evidence type="ECO:0000313" key="3">
    <source>
        <dbReference type="EMBL" id="CAA0829534.1"/>
    </source>
</evidence>
<dbReference type="PANTHER" id="PTHR31900">
    <property type="entry name" value="F-BOX/RNI SUPERFAMILY PROTEIN-RELATED"/>
    <property type="match status" value="1"/>
</dbReference>
<dbReference type="EMBL" id="CACSLK010027773">
    <property type="protein sequence ID" value="CAA0829534.1"/>
    <property type="molecule type" value="Genomic_DNA"/>
</dbReference>
<feature type="compositionally biased region" description="Polar residues" evidence="1">
    <location>
        <begin position="415"/>
        <end position="425"/>
    </location>
</feature>
<evidence type="ECO:0000313" key="4">
    <source>
        <dbReference type="Proteomes" id="UP001153555"/>
    </source>
</evidence>
<feature type="region of interest" description="Disordered" evidence="1">
    <location>
        <begin position="340"/>
        <end position="360"/>
    </location>
</feature>
<feature type="domain" description="F-box/LRR-repeat protein 15/At3g58940/PEG3-like LRR" evidence="2">
    <location>
        <begin position="106"/>
        <end position="227"/>
    </location>
</feature>
<organism evidence="3 4">
    <name type="scientific">Striga hermonthica</name>
    <name type="common">Purple witchweed</name>
    <name type="synonym">Buchnera hermonthica</name>
    <dbReference type="NCBI Taxonomy" id="68872"/>
    <lineage>
        <taxon>Eukaryota</taxon>
        <taxon>Viridiplantae</taxon>
        <taxon>Streptophyta</taxon>
        <taxon>Embryophyta</taxon>
        <taxon>Tracheophyta</taxon>
        <taxon>Spermatophyta</taxon>
        <taxon>Magnoliopsida</taxon>
        <taxon>eudicotyledons</taxon>
        <taxon>Gunneridae</taxon>
        <taxon>Pentapetalae</taxon>
        <taxon>asterids</taxon>
        <taxon>lamiids</taxon>
        <taxon>Lamiales</taxon>
        <taxon>Orobanchaceae</taxon>
        <taxon>Buchnereae</taxon>
        <taxon>Striga</taxon>
    </lineage>
</organism>
<proteinExistence type="predicted"/>
<name>A0A9N7N987_STRHE</name>
<dbReference type="OrthoDB" id="907376at2759"/>
<comment type="caution">
    <text evidence="3">The sequence shown here is derived from an EMBL/GenBank/DDBJ whole genome shotgun (WGS) entry which is preliminary data.</text>
</comment>
<dbReference type="Proteomes" id="UP001153555">
    <property type="component" value="Unassembled WGS sequence"/>
</dbReference>